<proteinExistence type="predicted"/>
<name>F5XXW3_RAMTT</name>
<dbReference type="Proteomes" id="UP000008385">
    <property type="component" value="Chromosome"/>
</dbReference>
<accession>F5XXW3</accession>
<dbReference type="OrthoDB" id="8907069at2"/>
<dbReference type="Gene3D" id="3.40.630.30">
    <property type="match status" value="1"/>
</dbReference>
<keyword evidence="2" id="KW-1185">Reference proteome</keyword>
<protein>
    <submittedName>
        <fullName evidence="1">Uncharacterized protein</fullName>
    </submittedName>
</protein>
<dbReference type="InterPro" id="IPR016181">
    <property type="entry name" value="Acyl_CoA_acyltransferase"/>
</dbReference>
<organism evidence="1 2">
    <name type="scientific">Ramlibacter tataouinensis (strain ATCC BAA-407 / DSM 14655 / LMG 21543 / TTB310)</name>
    <dbReference type="NCBI Taxonomy" id="365046"/>
    <lineage>
        <taxon>Bacteria</taxon>
        <taxon>Pseudomonadati</taxon>
        <taxon>Pseudomonadota</taxon>
        <taxon>Betaproteobacteria</taxon>
        <taxon>Burkholderiales</taxon>
        <taxon>Comamonadaceae</taxon>
        <taxon>Ramlibacter</taxon>
    </lineage>
</organism>
<sequence length="234" mass="25500">MHVTEQQGICPATGWAAAAGEAVPPRTKMMSDGARKTLRFQVMRTADERSALAGLRQHAALTVEQDLGLELAPFESRRDEIGIVGAIFLEERLVATIRFVPTGYGMTGAERLPGDLIPDKNILRPGSWEVGRLIMQPGDRHPELLARCLTLALQELIRLHEVRCFHGTTTLPMARLWRRFGMRTALTAIGSSGKPYALLFGKVSDVAAALSVLESARAAPGDICYSAPALRRMA</sequence>
<dbReference type="RefSeq" id="WP_013901330.1">
    <property type="nucleotide sequence ID" value="NC_015677.1"/>
</dbReference>
<dbReference type="STRING" id="365046.Rta_20060"/>
<reference evidence="2" key="1">
    <citation type="submission" date="2006-01" db="EMBL/GenBank/DDBJ databases">
        <title>Genome of the cyst-dividing bacterium Ramlibacter tataouinensis.</title>
        <authorList>
            <person name="Barakat M."/>
            <person name="Ortet P."/>
            <person name="De Luca G."/>
            <person name="Jourlin-Castelli C."/>
            <person name="Ansaldi M."/>
            <person name="Py B."/>
            <person name="Fichant G."/>
            <person name="Coutinho P."/>
            <person name="Voulhoux R."/>
            <person name="Bastien O."/>
            <person name="Roy S."/>
            <person name="Marechal E."/>
            <person name="Henrissat B."/>
            <person name="Quentin Y."/>
            <person name="Noirot P."/>
            <person name="Filloux A."/>
            <person name="Mejean V."/>
            <person name="DuBow M."/>
            <person name="Barras F."/>
            <person name="Heulin T."/>
        </authorList>
    </citation>
    <scope>NUCLEOTIDE SEQUENCE [LARGE SCALE GENOMIC DNA]</scope>
    <source>
        <strain evidence="2">ATCC BAA-407 / DSM 14655 / LMG 21543 / TTB310</strain>
    </source>
</reference>
<dbReference type="AlphaFoldDB" id="F5XXW3"/>
<dbReference type="SUPFAM" id="SSF55729">
    <property type="entry name" value="Acyl-CoA N-acyltransferases (Nat)"/>
    <property type="match status" value="1"/>
</dbReference>
<reference evidence="1 2" key="2">
    <citation type="journal article" date="2011" name="PLoS ONE">
        <title>The Cyst-Dividing Bacterium Ramlibacter tataouinensis TTB310 Genome Reveals a Well-Stocked Toolbox for Adaptation to a Desert Environment.</title>
        <authorList>
            <person name="De Luca G."/>
            <person name="Barakat M."/>
            <person name="Ortet P."/>
            <person name="Fochesato S."/>
            <person name="Jourlin-Castelli C."/>
            <person name="Ansaldi M."/>
            <person name="Py B."/>
            <person name="Fichant G."/>
            <person name="Coutinho P.M."/>
            <person name="Voulhoux R."/>
            <person name="Bastien O."/>
            <person name="Marechal E."/>
            <person name="Henrissat B."/>
            <person name="Quentin Y."/>
            <person name="Noirot P."/>
            <person name="Filloux A."/>
            <person name="Mejean V."/>
            <person name="Dubow M.S."/>
            <person name="Barras F."/>
            <person name="Barbe V."/>
            <person name="Weissenbach J."/>
            <person name="Mihalcescu I."/>
            <person name="Vermeglio A."/>
            <person name="Achouak W."/>
            <person name="Heulin T."/>
        </authorList>
    </citation>
    <scope>NUCLEOTIDE SEQUENCE [LARGE SCALE GENOMIC DNA]</scope>
    <source>
        <strain evidence="2">ATCC BAA-407 / DSM 14655 / LMG 21543 / TTB310</strain>
    </source>
</reference>
<dbReference type="EMBL" id="CP000245">
    <property type="protein sequence ID" value="AEG93098.1"/>
    <property type="molecule type" value="Genomic_DNA"/>
</dbReference>
<dbReference type="HOGENOM" id="CLU_1184282_0_0_4"/>
<evidence type="ECO:0000313" key="2">
    <source>
        <dbReference type="Proteomes" id="UP000008385"/>
    </source>
</evidence>
<evidence type="ECO:0000313" key="1">
    <source>
        <dbReference type="EMBL" id="AEG93098.1"/>
    </source>
</evidence>
<gene>
    <name evidence="1" type="ordered locus">Rta_20060</name>
</gene>
<dbReference type="KEGG" id="rta:Rta_20060"/>